<dbReference type="Proteomes" id="UP000004736">
    <property type="component" value="Unassembled WGS sequence"/>
</dbReference>
<dbReference type="RefSeq" id="WP_007070125.1">
    <property type="nucleotide sequence ID" value="NZ_GG698602.1"/>
</dbReference>
<evidence type="ECO:0008006" key="3">
    <source>
        <dbReference type="Google" id="ProtNLM"/>
    </source>
</evidence>
<dbReference type="EMBL" id="ACIM02000001">
    <property type="protein sequence ID" value="EEW97192.1"/>
    <property type="molecule type" value="Genomic_DNA"/>
</dbReference>
<keyword evidence="2" id="KW-1185">Reference proteome</keyword>
<comment type="caution">
    <text evidence="1">The sequence shown here is derived from an EMBL/GenBank/DDBJ whole genome shotgun (WGS) entry which is preliminary data.</text>
</comment>
<accession>C9LNQ6</accession>
<evidence type="ECO:0000313" key="1">
    <source>
        <dbReference type="EMBL" id="EEW97192.1"/>
    </source>
</evidence>
<dbReference type="OrthoDB" id="8907997at2"/>
<protein>
    <recommendedName>
        <fullName evidence="3">Type I restriction enzyme R protein N-terminal domain-containing protein</fullName>
    </recommendedName>
</protein>
<dbReference type="HOGENOM" id="CLU_098218_1_1_9"/>
<dbReference type="STRING" id="592028.GCWU000321_01179"/>
<reference evidence="1" key="1">
    <citation type="submission" date="2009-09" db="EMBL/GenBank/DDBJ databases">
        <authorList>
            <person name="Weinstock G."/>
            <person name="Sodergren E."/>
            <person name="Clifton S."/>
            <person name="Fulton L."/>
            <person name="Fulton B."/>
            <person name="Courtney L."/>
            <person name="Fronick C."/>
            <person name="Harrison M."/>
            <person name="Strong C."/>
            <person name="Farmer C."/>
            <person name="Delahaunty K."/>
            <person name="Markovic C."/>
            <person name="Hall O."/>
            <person name="Minx P."/>
            <person name="Tomlinson C."/>
            <person name="Mitreva M."/>
            <person name="Nelson J."/>
            <person name="Hou S."/>
            <person name="Wollam A."/>
            <person name="Pepin K.H."/>
            <person name="Johnson M."/>
            <person name="Bhonagiri V."/>
            <person name="Nash W.E."/>
            <person name="Warren W."/>
            <person name="Chinwalla A."/>
            <person name="Mardis E.R."/>
            <person name="Wilson R.K."/>
        </authorList>
    </citation>
    <scope>NUCLEOTIDE SEQUENCE [LARGE SCALE GENOMIC DNA]</scope>
    <source>
        <strain evidence="1">DSM 15470</strain>
    </source>
</reference>
<dbReference type="AlphaFoldDB" id="C9LNQ6"/>
<proteinExistence type="predicted"/>
<gene>
    <name evidence="1" type="ORF">GCWU000321_01179</name>
</gene>
<dbReference type="GeneID" id="78278482"/>
<name>C9LNQ6_9FIRM</name>
<evidence type="ECO:0000313" key="2">
    <source>
        <dbReference type="Proteomes" id="UP000004736"/>
    </source>
</evidence>
<organism evidence="1 2">
    <name type="scientific">Dialister invisus DSM 15470</name>
    <dbReference type="NCBI Taxonomy" id="592028"/>
    <lineage>
        <taxon>Bacteria</taxon>
        <taxon>Bacillati</taxon>
        <taxon>Bacillota</taxon>
        <taxon>Negativicutes</taxon>
        <taxon>Veillonellales</taxon>
        <taxon>Veillonellaceae</taxon>
        <taxon>Dialister</taxon>
    </lineage>
</organism>
<sequence length="190" mass="22560">MTDEEKLLKALEELYEKDGELLEIRANERSITFRLGIYLDELFRKEGLIVDSEYNRKEDRPKALVGKKYTYPDLIVHKRKIQENNRMVLEIKSKAKYDVGFKHDEEKLKAFTKTEEEPYKYKIGAHIFITSKVCDIAWYKEGKVEKIDFYTINDNEFVPVDRHLTKRDLRKAGHYLAKFYLPKSSRGADQ</sequence>